<feature type="region of interest" description="Disordered" evidence="4">
    <location>
        <begin position="487"/>
        <end position="543"/>
    </location>
</feature>
<dbReference type="InterPro" id="IPR000641">
    <property type="entry name" value="CbxX/CfxQ"/>
</dbReference>
<evidence type="ECO:0000313" key="6">
    <source>
        <dbReference type="EMBL" id="OLU38450.1"/>
    </source>
</evidence>
<dbReference type="Pfam" id="PF00004">
    <property type="entry name" value="AAA"/>
    <property type="match status" value="1"/>
</dbReference>
<dbReference type="InterPro" id="IPR041627">
    <property type="entry name" value="AAA_lid_6"/>
</dbReference>
<dbReference type="AlphaFoldDB" id="A0A1U7NEY1"/>
<dbReference type="RefSeq" id="WP_075820157.1">
    <property type="nucleotide sequence ID" value="NZ_CAJUTZ010000090.1"/>
</dbReference>
<evidence type="ECO:0000313" key="7">
    <source>
        <dbReference type="Proteomes" id="UP000186341"/>
    </source>
</evidence>
<dbReference type="PANTHER" id="PTHR43392">
    <property type="entry name" value="AAA-TYPE ATPASE FAMILY PROTEIN / ANKYRIN REPEAT FAMILY PROTEIN"/>
    <property type="match status" value="1"/>
</dbReference>
<dbReference type="InterPro" id="IPR003959">
    <property type="entry name" value="ATPase_AAA_core"/>
</dbReference>
<dbReference type="FunFam" id="3.40.50.300:FF:000216">
    <property type="entry name" value="Type VII secretion ATPase EccA"/>
    <property type="match status" value="1"/>
</dbReference>
<feature type="region of interest" description="Disordered" evidence="4">
    <location>
        <begin position="557"/>
        <end position="597"/>
    </location>
</feature>
<dbReference type="OrthoDB" id="9806903at2"/>
<keyword evidence="2" id="KW-0547">Nucleotide-binding</keyword>
<dbReference type="Proteomes" id="UP000186341">
    <property type="component" value="Unassembled WGS sequence"/>
</dbReference>
<name>A0A1U7NEY1_9FIRM</name>
<evidence type="ECO:0000256" key="2">
    <source>
        <dbReference type="ARBA" id="ARBA00022741"/>
    </source>
</evidence>
<keyword evidence="7" id="KW-1185">Reference proteome</keyword>
<proteinExistence type="inferred from homology"/>
<feature type="compositionally biased region" description="Polar residues" evidence="4">
    <location>
        <begin position="585"/>
        <end position="597"/>
    </location>
</feature>
<dbReference type="CDD" id="cd00009">
    <property type="entry name" value="AAA"/>
    <property type="match status" value="1"/>
</dbReference>
<dbReference type="InterPro" id="IPR050773">
    <property type="entry name" value="CbxX/CfxQ_RuBisCO_ESX"/>
</dbReference>
<dbReference type="GeneID" id="82203194"/>
<dbReference type="Pfam" id="PF17866">
    <property type="entry name" value="AAA_lid_6"/>
    <property type="match status" value="1"/>
</dbReference>
<dbReference type="SMART" id="SM00382">
    <property type="entry name" value="AAA"/>
    <property type="match status" value="1"/>
</dbReference>
<dbReference type="SUPFAM" id="SSF52540">
    <property type="entry name" value="P-loop containing nucleoside triphosphate hydrolases"/>
    <property type="match status" value="1"/>
</dbReference>
<protein>
    <recommendedName>
        <fullName evidence="5">AAA+ ATPase domain-containing protein</fullName>
    </recommendedName>
</protein>
<dbReference type="InterPro" id="IPR003593">
    <property type="entry name" value="AAA+_ATPase"/>
</dbReference>
<dbReference type="PANTHER" id="PTHR43392:SF2">
    <property type="entry name" value="AAA-TYPE ATPASE FAMILY PROTEIN _ ANKYRIN REPEAT FAMILY PROTEIN"/>
    <property type="match status" value="1"/>
</dbReference>
<evidence type="ECO:0000256" key="1">
    <source>
        <dbReference type="ARBA" id="ARBA00010378"/>
    </source>
</evidence>
<feature type="compositionally biased region" description="Basic and acidic residues" evidence="4">
    <location>
        <begin position="201"/>
        <end position="211"/>
    </location>
</feature>
<dbReference type="Gene3D" id="1.10.8.60">
    <property type="match status" value="1"/>
</dbReference>
<evidence type="ECO:0000259" key="5">
    <source>
        <dbReference type="SMART" id="SM00382"/>
    </source>
</evidence>
<comment type="similarity">
    <text evidence="1">Belongs to the CbxX/CfxQ family.</text>
</comment>
<accession>A0A1U7NEY1</accession>
<sequence>MPNDVDRTLSMGIDAYNAGLSVVGECDKELPEFSVQLNTPLSVQYRAELLSYLLFLAETHGSVDERRAEFIRKVLDYDFKSDEFTDLMHRLDLHKQDFGGLIPTSLRAAYQYDLKHGTKNASETIIRVLDRLGDAFRLYSMNKDMLEEMDQRIYILSLTNWLAAQGFSDTLNMAIDVPLPEAIPSAIPSLDLAGTQNQFEKQTEEKRKLEEEQVPEPEDLDTLMKELNDLTGLDSVKEDVNSLVNLLKIKKLRKERNFSDIDVSMHLVFTGNPGTGKTTVARLLARIYHALGALSKGQLIEVDRSELVSGYVGQTAIKTQEVTNSAKGGVLFIDEAYALTSGKDKSDFGYEAVNTLLVEMENNRSDLAVIVAGYPKPMEDFLQSNPGLKSRFNKFIDFPDYTPEELYSIFESMCSKSGYTLSEDSKNKVKDVFTRMYENRDRDFANGRTVRNYFEKAMVHQANRLAKASEITDEMLAALEPEDLEDYPVKKSEKKGEKKYKSQSELGMKPDLNVNHSDQSLDHSMNSDSEINPSSLPFNPEEFKQVSNELSAILAKAKNVSSETQSDLCVYNEPDESEEDHRDSSNQSSMEQNDLKK</sequence>
<dbReference type="PRINTS" id="PR00819">
    <property type="entry name" value="CBXCFQXSUPER"/>
</dbReference>
<reference evidence="6 7" key="1">
    <citation type="submission" date="2016-11" db="EMBL/GenBank/DDBJ databases">
        <title>Description of two novel members of the family Erysipelotrichaceae: Ileibacterium lipovorans gen. nov., sp. nov. and Dubosiella newyorkensis, gen. nov., sp. nov.</title>
        <authorList>
            <person name="Cox L.M."/>
            <person name="Sohn J."/>
            <person name="Tyrrell K.L."/>
            <person name="Citron D.M."/>
            <person name="Lawson P.A."/>
            <person name="Patel N.B."/>
            <person name="Iizumi T."/>
            <person name="Perez-Perez G.I."/>
            <person name="Goldstein E.J."/>
            <person name="Blaser M.J."/>
        </authorList>
    </citation>
    <scope>NUCLEOTIDE SEQUENCE [LARGE SCALE GENOMIC DNA]</scope>
    <source>
        <strain evidence="6 7">NYU-BL-A3</strain>
    </source>
</reference>
<gene>
    <name evidence="6" type="ORF">BO222_08440</name>
</gene>
<keyword evidence="3" id="KW-0067">ATP-binding</keyword>
<dbReference type="EMBL" id="MPJW01000165">
    <property type="protein sequence ID" value="OLU38450.1"/>
    <property type="molecule type" value="Genomic_DNA"/>
</dbReference>
<organism evidence="6 7">
    <name type="scientific">Ileibacterium valens</name>
    <dbReference type="NCBI Taxonomy" id="1862668"/>
    <lineage>
        <taxon>Bacteria</taxon>
        <taxon>Bacillati</taxon>
        <taxon>Bacillota</taxon>
        <taxon>Erysipelotrichia</taxon>
        <taxon>Erysipelotrichales</taxon>
        <taxon>Erysipelotrichaceae</taxon>
        <taxon>Ileibacterium</taxon>
    </lineage>
</organism>
<feature type="compositionally biased region" description="Basic and acidic residues" evidence="4">
    <location>
        <begin position="487"/>
        <end position="502"/>
    </location>
</feature>
<dbReference type="GO" id="GO:0005524">
    <property type="term" value="F:ATP binding"/>
    <property type="evidence" value="ECO:0007669"/>
    <property type="project" value="UniProtKB-KW"/>
</dbReference>
<dbReference type="GO" id="GO:0016887">
    <property type="term" value="F:ATP hydrolysis activity"/>
    <property type="evidence" value="ECO:0007669"/>
    <property type="project" value="InterPro"/>
</dbReference>
<feature type="region of interest" description="Disordered" evidence="4">
    <location>
        <begin position="196"/>
        <end position="217"/>
    </location>
</feature>
<evidence type="ECO:0000256" key="3">
    <source>
        <dbReference type="ARBA" id="ARBA00022840"/>
    </source>
</evidence>
<evidence type="ECO:0000256" key="4">
    <source>
        <dbReference type="SAM" id="MobiDB-lite"/>
    </source>
</evidence>
<comment type="caution">
    <text evidence="6">The sequence shown here is derived from an EMBL/GenBank/DDBJ whole genome shotgun (WGS) entry which is preliminary data.</text>
</comment>
<dbReference type="Gene3D" id="3.40.50.300">
    <property type="entry name" value="P-loop containing nucleotide triphosphate hydrolases"/>
    <property type="match status" value="1"/>
</dbReference>
<feature type="compositionally biased region" description="Polar residues" evidence="4">
    <location>
        <begin position="514"/>
        <end position="537"/>
    </location>
</feature>
<dbReference type="InterPro" id="IPR027417">
    <property type="entry name" value="P-loop_NTPase"/>
</dbReference>
<feature type="domain" description="AAA+ ATPase" evidence="5">
    <location>
        <begin position="263"/>
        <end position="402"/>
    </location>
</feature>